<protein>
    <submittedName>
        <fullName evidence="1">Uncharacterized protein</fullName>
    </submittedName>
</protein>
<keyword evidence="2" id="KW-1185">Reference proteome</keyword>
<dbReference type="AlphaFoldDB" id="A0AA88WT19"/>
<name>A0AA88WT19_9ASTE</name>
<comment type="caution">
    <text evidence="1">The sequence shown here is derived from an EMBL/GenBank/DDBJ whole genome shotgun (WGS) entry which is preliminary data.</text>
</comment>
<evidence type="ECO:0000313" key="1">
    <source>
        <dbReference type="EMBL" id="KAK3027035.1"/>
    </source>
</evidence>
<dbReference type="GO" id="GO:0040029">
    <property type="term" value="P:epigenetic regulation of gene expression"/>
    <property type="evidence" value="ECO:0007669"/>
    <property type="project" value="InterPro"/>
</dbReference>
<dbReference type="GO" id="GO:0010048">
    <property type="term" value="P:vernalization response"/>
    <property type="evidence" value="ECO:0007669"/>
    <property type="project" value="InterPro"/>
</dbReference>
<evidence type="ECO:0000313" key="2">
    <source>
        <dbReference type="Proteomes" id="UP001188597"/>
    </source>
</evidence>
<dbReference type="PANTHER" id="PTHR46286">
    <property type="entry name" value="VIN3-LIKE PROTEIN 2-RELATED"/>
    <property type="match status" value="1"/>
</dbReference>
<accession>A0AA88WT19</accession>
<reference evidence="1" key="1">
    <citation type="submission" date="2022-12" db="EMBL/GenBank/DDBJ databases">
        <title>Draft genome assemblies for two species of Escallonia (Escalloniales).</title>
        <authorList>
            <person name="Chanderbali A."/>
            <person name="Dervinis C."/>
            <person name="Anghel I."/>
            <person name="Soltis D."/>
            <person name="Soltis P."/>
            <person name="Zapata F."/>
        </authorList>
    </citation>
    <scope>NUCLEOTIDE SEQUENCE</scope>
    <source>
        <strain evidence="1">UCBG64.0493</strain>
        <tissue evidence="1">Leaf</tissue>
    </source>
</reference>
<proteinExistence type="predicted"/>
<dbReference type="EMBL" id="JAVXUP010000476">
    <property type="protein sequence ID" value="KAK3027035.1"/>
    <property type="molecule type" value="Genomic_DNA"/>
</dbReference>
<dbReference type="Proteomes" id="UP001188597">
    <property type="component" value="Unassembled WGS sequence"/>
</dbReference>
<gene>
    <name evidence="1" type="ORF">RJ639_041190</name>
</gene>
<sequence length="132" mass="15091">MTRQNLTILMLNAFRTWRKQLLAAMGARRVDALCLRVLLSHKILEGTEKYKVLLKFVESCVKTLENEVGNLDLASTEMDRLIVNRLSCCTKVQQLCTSAVEAFDSMPSDRCSNYMDKKDHRRLPKVGDVNLI</sequence>
<dbReference type="PANTHER" id="PTHR46286:SF6">
    <property type="entry name" value="OS08G0220600 PROTEIN"/>
    <property type="match status" value="1"/>
</dbReference>
<organism evidence="1 2">
    <name type="scientific">Escallonia herrerae</name>
    <dbReference type="NCBI Taxonomy" id="1293975"/>
    <lineage>
        <taxon>Eukaryota</taxon>
        <taxon>Viridiplantae</taxon>
        <taxon>Streptophyta</taxon>
        <taxon>Embryophyta</taxon>
        <taxon>Tracheophyta</taxon>
        <taxon>Spermatophyta</taxon>
        <taxon>Magnoliopsida</taxon>
        <taxon>eudicotyledons</taxon>
        <taxon>Gunneridae</taxon>
        <taxon>Pentapetalae</taxon>
        <taxon>asterids</taxon>
        <taxon>campanulids</taxon>
        <taxon>Escalloniales</taxon>
        <taxon>Escalloniaceae</taxon>
        <taxon>Escallonia</taxon>
    </lineage>
</organism>
<dbReference type="InterPro" id="IPR044514">
    <property type="entry name" value="VIN3-like"/>
</dbReference>